<evidence type="ECO:0000256" key="3">
    <source>
        <dbReference type="ARBA" id="ARBA00017144"/>
    </source>
</evidence>
<dbReference type="HAMAP" id="MF_00165">
    <property type="entry name" value="Thymidylate_kinase"/>
    <property type="match status" value="1"/>
</dbReference>
<proteinExistence type="inferred from homology"/>
<name>A0ABS1TLD4_9BACI</name>
<dbReference type="PANTHER" id="PTHR10344:SF4">
    <property type="entry name" value="UMP-CMP KINASE 2, MITOCHONDRIAL"/>
    <property type="match status" value="1"/>
</dbReference>
<evidence type="ECO:0000259" key="11">
    <source>
        <dbReference type="Pfam" id="PF02223"/>
    </source>
</evidence>
<keyword evidence="5 10" id="KW-0545">Nucleotide biosynthesis</keyword>
<dbReference type="Proteomes" id="UP000623967">
    <property type="component" value="Unassembled WGS sequence"/>
</dbReference>
<dbReference type="PANTHER" id="PTHR10344">
    <property type="entry name" value="THYMIDYLATE KINASE"/>
    <property type="match status" value="1"/>
</dbReference>
<organism evidence="12 13">
    <name type="scientific">Neobacillus paridis</name>
    <dbReference type="NCBI Taxonomy" id="2803862"/>
    <lineage>
        <taxon>Bacteria</taxon>
        <taxon>Bacillati</taxon>
        <taxon>Bacillota</taxon>
        <taxon>Bacilli</taxon>
        <taxon>Bacillales</taxon>
        <taxon>Bacillaceae</taxon>
        <taxon>Neobacillus</taxon>
    </lineage>
</organism>
<dbReference type="GO" id="GO:0004798">
    <property type="term" value="F:dTMP kinase activity"/>
    <property type="evidence" value="ECO:0007669"/>
    <property type="project" value="UniProtKB-EC"/>
</dbReference>
<dbReference type="InterPro" id="IPR018094">
    <property type="entry name" value="Thymidylate_kinase"/>
</dbReference>
<comment type="function">
    <text evidence="10">Phosphorylation of dTMP to form dTDP in both de novo and salvage pathways of dTTP synthesis.</text>
</comment>
<feature type="domain" description="Thymidylate kinase-like" evidence="11">
    <location>
        <begin position="12"/>
        <end position="185"/>
    </location>
</feature>
<evidence type="ECO:0000313" key="12">
    <source>
        <dbReference type="EMBL" id="MBL4952105.1"/>
    </source>
</evidence>
<keyword evidence="4 10" id="KW-0808">Transferase</keyword>
<evidence type="ECO:0000256" key="1">
    <source>
        <dbReference type="ARBA" id="ARBA00009776"/>
    </source>
</evidence>
<protein>
    <recommendedName>
        <fullName evidence="3 10">Thymidylate kinase</fullName>
        <ecNumber evidence="2 10">2.7.4.9</ecNumber>
    </recommendedName>
    <alternativeName>
        <fullName evidence="10">dTMP kinase</fullName>
    </alternativeName>
</protein>
<evidence type="ECO:0000256" key="6">
    <source>
        <dbReference type="ARBA" id="ARBA00022741"/>
    </source>
</evidence>
<keyword evidence="6 10" id="KW-0547">Nucleotide-binding</keyword>
<dbReference type="EC" id="2.7.4.9" evidence="2 10"/>
<keyword evidence="7 10" id="KW-0418">Kinase</keyword>
<comment type="caution">
    <text evidence="12">The sequence shown here is derived from an EMBL/GenBank/DDBJ whole genome shotgun (WGS) entry which is preliminary data.</text>
</comment>
<dbReference type="CDD" id="cd01672">
    <property type="entry name" value="TMPK"/>
    <property type="match status" value="1"/>
</dbReference>
<evidence type="ECO:0000256" key="8">
    <source>
        <dbReference type="ARBA" id="ARBA00022840"/>
    </source>
</evidence>
<keyword evidence="8 10" id="KW-0067">ATP-binding</keyword>
<dbReference type="InterPro" id="IPR039430">
    <property type="entry name" value="Thymidylate_kin-like_dom"/>
</dbReference>
<evidence type="ECO:0000256" key="5">
    <source>
        <dbReference type="ARBA" id="ARBA00022727"/>
    </source>
</evidence>
<comment type="catalytic activity">
    <reaction evidence="9 10">
        <text>dTMP + ATP = dTDP + ADP</text>
        <dbReference type="Rhea" id="RHEA:13517"/>
        <dbReference type="ChEBI" id="CHEBI:30616"/>
        <dbReference type="ChEBI" id="CHEBI:58369"/>
        <dbReference type="ChEBI" id="CHEBI:63528"/>
        <dbReference type="ChEBI" id="CHEBI:456216"/>
        <dbReference type="EC" id="2.7.4.9"/>
    </reaction>
</comment>
<evidence type="ECO:0000256" key="9">
    <source>
        <dbReference type="ARBA" id="ARBA00048743"/>
    </source>
</evidence>
<dbReference type="EMBL" id="JAESWB010000134">
    <property type="protein sequence ID" value="MBL4952105.1"/>
    <property type="molecule type" value="Genomic_DNA"/>
</dbReference>
<dbReference type="Gene3D" id="3.40.50.300">
    <property type="entry name" value="P-loop containing nucleotide triphosphate hydrolases"/>
    <property type="match status" value="1"/>
</dbReference>
<keyword evidence="13" id="KW-1185">Reference proteome</keyword>
<comment type="similarity">
    <text evidence="1 10">Belongs to the thymidylate kinase family.</text>
</comment>
<evidence type="ECO:0000313" key="13">
    <source>
        <dbReference type="Proteomes" id="UP000623967"/>
    </source>
</evidence>
<gene>
    <name evidence="10 12" type="primary">tmk</name>
    <name evidence="12" type="ORF">JK635_07760</name>
</gene>
<sequence>MKTKKGKFIVFGGLDETGKTTQSKRLAEWLMEQEIPVIWTKEPGGTPLGEKLKEILVENKVSAKTQLLLFQAAREEHLEIVIRPALEKGVWVVSDRFFESSYIYQGGMGLKDRIILESHLLFKQDTPTPSLTFLFTGKVGDRKEQNVLDAFCRSNRPALKERVLQFANLFDSEDSPHILLDVTNRTEEAIFQELIEEVKKRM</sequence>
<dbReference type="SUPFAM" id="SSF52540">
    <property type="entry name" value="P-loop containing nucleoside triphosphate hydrolases"/>
    <property type="match status" value="1"/>
</dbReference>
<dbReference type="NCBIfam" id="TIGR00041">
    <property type="entry name" value="DTMP_kinase"/>
    <property type="match status" value="1"/>
</dbReference>
<dbReference type="RefSeq" id="WP_202653384.1">
    <property type="nucleotide sequence ID" value="NZ_JAESWB010000134.1"/>
</dbReference>
<evidence type="ECO:0000256" key="2">
    <source>
        <dbReference type="ARBA" id="ARBA00012980"/>
    </source>
</evidence>
<dbReference type="InterPro" id="IPR027417">
    <property type="entry name" value="P-loop_NTPase"/>
</dbReference>
<reference evidence="12 13" key="1">
    <citation type="submission" date="2021-01" db="EMBL/GenBank/DDBJ databases">
        <title>Genome public.</title>
        <authorList>
            <person name="Liu C."/>
            <person name="Sun Q."/>
        </authorList>
    </citation>
    <scope>NUCLEOTIDE SEQUENCE [LARGE SCALE GENOMIC DNA]</scope>
    <source>
        <strain evidence="12 13">YIM B02564</strain>
    </source>
</reference>
<accession>A0ABS1TLD4</accession>
<comment type="caution">
    <text evidence="10">Lacks conserved residue(s) required for the propagation of feature annotation.</text>
</comment>
<evidence type="ECO:0000256" key="4">
    <source>
        <dbReference type="ARBA" id="ARBA00022679"/>
    </source>
</evidence>
<dbReference type="Pfam" id="PF02223">
    <property type="entry name" value="Thymidylate_kin"/>
    <property type="match status" value="1"/>
</dbReference>
<evidence type="ECO:0000256" key="7">
    <source>
        <dbReference type="ARBA" id="ARBA00022777"/>
    </source>
</evidence>
<evidence type="ECO:0000256" key="10">
    <source>
        <dbReference type="HAMAP-Rule" id="MF_00165"/>
    </source>
</evidence>